<dbReference type="NCBIfam" id="TIGR02050">
    <property type="entry name" value="gshA_cyan_rel"/>
    <property type="match status" value="1"/>
</dbReference>
<comment type="caution">
    <text evidence="6">The sequence shown here is derived from an EMBL/GenBank/DDBJ whole genome shotgun (WGS) entry which is preliminary data.</text>
</comment>
<evidence type="ECO:0000256" key="1">
    <source>
        <dbReference type="ARBA" id="ARBA00022598"/>
    </source>
</evidence>
<keyword evidence="7" id="KW-1185">Reference proteome</keyword>
<feature type="region of interest" description="Disordered" evidence="5">
    <location>
        <begin position="18"/>
        <end position="52"/>
    </location>
</feature>
<reference evidence="6" key="1">
    <citation type="submission" date="2021-11" db="EMBL/GenBank/DDBJ databases">
        <title>Streptomyces corallinus and Kineosporia corallina sp. nov., two new coral-derived marine actinobacteria.</title>
        <authorList>
            <person name="Buangrab K."/>
            <person name="Sutthacheep M."/>
            <person name="Yeemin T."/>
            <person name="Harunari E."/>
            <person name="Igarashi Y."/>
            <person name="Sripreechasak P."/>
            <person name="Kanchanasin P."/>
            <person name="Tanasupawat S."/>
            <person name="Phongsopitanun W."/>
        </authorList>
    </citation>
    <scope>NUCLEOTIDE SEQUENCE</scope>
    <source>
        <strain evidence="6">JCM 31032</strain>
    </source>
</reference>
<dbReference type="Pfam" id="PF04107">
    <property type="entry name" value="GCS2"/>
    <property type="match status" value="1"/>
</dbReference>
<feature type="compositionally biased region" description="Polar residues" evidence="5">
    <location>
        <begin position="43"/>
        <end position="52"/>
    </location>
</feature>
<dbReference type="PANTHER" id="PTHR36510">
    <property type="entry name" value="GLUTAMATE--CYSTEINE LIGASE 2-RELATED"/>
    <property type="match status" value="1"/>
</dbReference>
<dbReference type="NCBIfam" id="NF010041">
    <property type="entry name" value="PRK13517.1-1"/>
    <property type="match status" value="1"/>
</dbReference>
<organism evidence="6 7">
    <name type="scientific">Kineosporia babensis</name>
    <dbReference type="NCBI Taxonomy" id="499548"/>
    <lineage>
        <taxon>Bacteria</taxon>
        <taxon>Bacillati</taxon>
        <taxon>Actinomycetota</taxon>
        <taxon>Actinomycetes</taxon>
        <taxon>Kineosporiales</taxon>
        <taxon>Kineosporiaceae</taxon>
        <taxon>Kineosporia</taxon>
    </lineage>
</organism>
<gene>
    <name evidence="6" type="ORF">LR394_26735</name>
</gene>
<dbReference type="SUPFAM" id="SSF55931">
    <property type="entry name" value="Glutamine synthetase/guanido kinase"/>
    <property type="match status" value="1"/>
</dbReference>
<accession>A0A9X1NI63</accession>
<dbReference type="PANTHER" id="PTHR36510:SF1">
    <property type="entry name" value="GLUTAMATE--CYSTEINE LIGASE 2-RELATED"/>
    <property type="match status" value="1"/>
</dbReference>
<evidence type="ECO:0000256" key="4">
    <source>
        <dbReference type="ARBA" id="ARBA00048819"/>
    </source>
</evidence>
<evidence type="ECO:0000313" key="6">
    <source>
        <dbReference type="EMBL" id="MCD5314510.1"/>
    </source>
</evidence>
<dbReference type="Proteomes" id="UP001138997">
    <property type="component" value="Unassembled WGS sequence"/>
</dbReference>
<keyword evidence="3" id="KW-0067">ATP-binding</keyword>
<dbReference type="EC" id="6.3.2.2" evidence="6"/>
<dbReference type="GO" id="GO:0004357">
    <property type="term" value="F:glutamate-cysteine ligase activity"/>
    <property type="evidence" value="ECO:0007669"/>
    <property type="project" value="UniProtKB-EC"/>
</dbReference>
<comment type="catalytic activity">
    <reaction evidence="4">
        <text>L-cysteine + L-glutamate + ATP = gamma-L-glutamyl-L-cysteine + ADP + phosphate + H(+)</text>
        <dbReference type="Rhea" id="RHEA:13285"/>
        <dbReference type="ChEBI" id="CHEBI:15378"/>
        <dbReference type="ChEBI" id="CHEBI:29985"/>
        <dbReference type="ChEBI" id="CHEBI:30616"/>
        <dbReference type="ChEBI" id="CHEBI:35235"/>
        <dbReference type="ChEBI" id="CHEBI:43474"/>
        <dbReference type="ChEBI" id="CHEBI:58173"/>
        <dbReference type="ChEBI" id="CHEBI:456216"/>
        <dbReference type="EC" id="6.3.2.2"/>
    </reaction>
</comment>
<evidence type="ECO:0000313" key="7">
    <source>
        <dbReference type="Proteomes" id="UP001138997"/>
    </source>
</evidence>
<dbReference type="InterPro" id="IPR050141">
    <property type="entry name" value="GCL_type2/YbdK_subfam"/>
</dbReference>
<dbReference type="RefSeq" id="WP_231447093.1">
    <property type="nucleotide sequence ID" value="NZ_JAJOMB010000017.1"/>
</dbReference>
<proteinExistence type="inferred from homology"/>
<dbReference type="InterPro" id="IPR006336">
    <property type="entry name" value="GCS2"/>
</dbReference>
<sequence>MNRRRTVGVEEEFLLVDKHGVPSPAGPKLADGPDQGIEHELQQEQAETGSQPRTELAELALDLRQRRQHLARQAAGSGVQVAGLGTSPVPNQPTLFPEDRYRSMVDSFGPTASEVLTCGVHVHVGIASEAEGIVVINNVQPWLSVILALSANSPFWQGNDTGYASYRRQVQDRWPSAGPTAPFRNPAEYHAMVETLIGSGVIIDAGMVYYDARLSARYPTVELRVADVGAEPDSAIVVAALCRALVDSAAASGSWTVEARPELLRGAAWLASRYGLSGELLDPVSGQAFSAEARLQQLVDQVRQSLIRHGDLALVESGLHDLLQHG</sequence>
<keyword evidence="2" id="KW-0547">Nucleotide-binding</keyword>
<keyword evidence="1 6" id="KW-0436">Ligase</keyword>
<evidence type="ECO:0000256" key="3">
    <source>
        <dbReference type="ARBA" id="ARBA00022840"/>
    </source>
</evidence>
<dbReference type="AlphaFoldDB" id="A0A9X1NI63"/>
<protein>
    <submittedName>
        <fullName evidence="6">Glutamate--cysteine ligase</fullName>
        <ecNumber evidence="6">6.3.2.2</ecNumber>
    </submittedName>
</protein>
<dbReference type="EMBL" id="JAJOMB010000017">
    <property type="protein sequence ID" value="MCD5314510.1"/>
    <property type="molecule type" value="Genomic_DNA"/>
</dbReference>
<dbReference type="InterPro" id="IPR014746">
    <property type="entry name" value="Gln_synth/guanido_kin_cat_dom"/>
</dbReference>
<dbReference type="HAMAP" id="MF_01609">
    <property type="entry name" value="Glu_cys_ligase_2"/>
    <property type="match status" value="1"/>
</dbReference>
<dbReference type="GO" id="GO:0042398">
    <property type="term" value="P:modified amino acid biosynthetic process"/>
    <property type="evidence" value="ECO:0007669"/>
    <property type="project" value="InterPro"/>
</dbReference>
<dbReference type="GO" id="GO:0005524">
    <property type="term" value="F:ATP binding"/>
    <property type="evidence" value="ECO:0007669"/>
    <property type="project" value="UniProtKB-KW"/>
</dbReference>
<evidence type="ECO:0000256" key="2">
    <source>
        <dbReference type="ARBA" id="ARBA00022741"/>
    </source>
</evidence>
<name>A0A9X1NI63_9ACTN</name>
<feature type="non-terminal residue" evidence="6">
    <location>
        <position position="326"/>
    </location>
</feature>
<dbReference type="Gene3D" id="3.30.590.20">
    <property type="match status" value="1"/>
</dbReference>
<dbReference type="InterPro" id="IPR011793">
    <property type="entry name" value="YbdK"/>
</dbReference>
<evidence type="ECO:0000256" key="5">
    <source>
        <dbReference type="SAM" id="MobiDB-lite"/>
    </source>
</evidence>